<dbReference type="EMBL" id="GGEC01082401">
    <property type="protein sequence ID" value="MBX62885.1"/>
    <property type="molecule type" value="Transcribed_RNA"/>
</dbReference>
<dbReference type="AlphaFoldDB" id="A0A2P2Q7E0"/>
<reference evidence="1" key="1">
    <citation type="submission" date="2018-02" db="EMBL/GenBank/DDBJ databases">
        <title>Rhizophora mucronata_Transcriptome.</title>
        <authorList>
            <person name="Meera S.P."/>
            <person name="Sreeshan A."/>
            <person name="Augustine A."/>
        </authorList>
    </citation>
    <scope>NUCLEOTIDE SEQUENCE</scope>
    <source>
        <tissue evidence="1">Leaf</tissue>
    </source>
</reference>
<proteinExistence type="predicted"/>
<protein>
    <submittedName>
        <fullName evidence="1">Uncharacterized protein</fullName>
    </submittedName>
</protein>
<name>A0A2P2Q7E0_RHIMU</name>
<sequence length="28" mass="3065">MYGNLLSSKALINPVSRYVAGNVLFVTH</sequence>
<evidence type="ECO:0000313" key="1">
    <source>
        <dbReference type="EMBL" id="MBX62885.1"/>
    </source>
</evidence>
<organism evidence="1">
    <name type="scientific">Rhizophora mucronata</name>
    <name type="common">Asiatic mangrove</name>
    <dbReference type="NCBI Taxonomy" id="61149"/>
    <lineage>
        <taxon>Eukaryota</taxon>
        <taxon>Viridiplantae</taxon>
        <taxon>Streptophyta</taxon>
        <taxon>Embryophyta</taxon>
        <taxon>Tracheophyta</taxon>
        <taxon>Spermatophyta</taxon>
        <taxon>Magnoliopsida</taxon>
        <taxon>eudicotyledons</taxon>
        <taxon>Gunneridae</taxon>
        <taxon>Pentapetalae</taxon>
        <taxon>rosids</taxon>
        <taxon>fabids</taxon>
        <taxon>Malpighiales</taxon>
        <taxon>Rhizophoraceae</taxon>
        <taxon>Rhizophora</taxon>
    </lineage>
</organism>
<accession>A0A2P2Q7E0</accession>